<feature type="transmembrane region" description="Helical" evidence="1">
    <location>
        <begin position="21"/>
        <end position="40"/>
    </location>
</feature>
<accession>A0A5B7JIS0</accession>
<protein>
    <submittedName>
        <fullName evidence="2">Uncharacterized protein</fullName>
    </submittedName>
</protein>
<keyword evidence="1" id="KW-0472">Membrane</keyword>
<keyword evidence="1" id="KW-0812">Transmembrane</keyword>
<evidence type="ECO:0000313" key="2">
    <source>
        <dbReference type="EMBL" id="MPC96072.1"/>
    </source>
</evidence>
<dbReference type="Proteomes" id="UP000324222">
    <property type="component" value="Unassembled WGS sequence"/>
</dbReference>
<evidence type="ECO:0000256" key="1">
    <source>
        <dbReference type="SAM" id="Phobius"/>
    </source>
</evidence>
<name>A0A5B7JIS0_PORTR</name>
<dbReference type="EMBL" id="VSRR010104546">
    <property type="protein sequence ID" value="MPC96072.1"/>
    <property type="molecule type" value="Genomic_DNA"/>
</dbReference>
<organism evidence="2 3">
    <name type="scientific">Portunus trituberculatus</name>
    <name type="common">Swimming crab</name>
    <name type="synonym">Neptunus trituberculatus</name>
    <dbReference type="NCBI Taxonomy" id="210409"/>
    <lineage>
        <taxon>Eukaryota</taxon>
        <taxon>Metazoa</taxon>
        <taxon>Ecdysozoa</taxon>
        <taxon>Arthropoda</taxon>
        <taxon>Crustacea</taxon>
        <taxon>Multicrustacea</taxon>
        <taxon>Malacostraca</taxon>
        <taxon>Eumalacostraca</taxon>
        <taxon>Eucarida</taxon>
        <taxon>Decapoda</taxon>
        <taxon>Pleocyemata</taxon>
        <taxon>Brachyura</taxon>
        <taxon>Eubrachyura</taxon>
        <taxon>Portunoidea</taxon>
        <taxon>Portunidae</taxon>
        <taxon>Portuninae</taxon>
        <taxon>Portunus</taxon>
    </lineage>
</organism>
<sequence length="69" mass="7565">MLFKLQAQISRLARALSLNQLTSFNISIGFIFSIFIYGLVEFPEEFVMLQSGGGLGSGGVGLRIRELIV</sequence>
<gene>
    <name evidence="2" type="ORF">E2C01_091309</name>
</gene>
<keyword evidence="1" id="KW-1133">Transmembrane helix</keyword>
<proteinExistence type="predicted"/>
<evidence type="ECO:0000313" key="3">
    <source>
        <dbReference type="Proteomes" id="UP000324222"/>
    </source>
</evidence>
<keyword evidence="3" id="KW-1185">Reference proteome</keyword>
<dbReference type="AlphaFoldDB" id="A0A5B7JIS0"/>
<reference evidence="2 3" key="1">
    <citation type="submission" date="2019-05" db="EMBL/GenBank/DDBJ databases">
        <title>Another draft genome of Portunus trituberculatus and its Hox gene families provides insights of decapod evolution.</title>
        <authorList>
            <person name="Jeong J.-H."/>
            <person name="Song I."/>
            <person name="Kim S."/>
            <person name="Choi T."/>
            <person name="Kim D."/>
            <person name="Ryu S."/>
            <person name="Kim W."/>
        </authorList>
    </citation>
    <scope>NUCLEOTIDE SEQUENCE [LARGE SCALE GENOMIC DNA]</scope>
    <source>
        <tissue evidence="2">Muscle</tissue>
    </source>
</reference>
<comment type="caution">
    <text evidence="2">The sequence shown here is derived from an EMBL/GenBank/DDBJ whole genome shotgun (WGS) entry which is preliminary data.</text>
</comment>